<protein>
    <recommendedName>
        <fullName evidence="2">C2H2-type domain-containing protein</fullName>
    </recommendedName>
</protein>
<dbReference type="InterPro" id="IPR013087">
    <property type="entry name" value="Znf_C2H2_type"/>
</dbReference>
<evidence type="ECO:0000259" key="2">
    <source>
        <dbReference type="PROSITE" id="PS50157"/>
    </source>
</evidence>
<sequence length="321" mass="35301">MNMAFNNFKLHGSSTKVDDSHDSFSLREWRPRGNALNSYSFAKDRGGAFGSIPSNSQASPHPQGITCQVRLGHDDYDGTKYLDNEFLVPGPSTSYLDTFSSHPSATIFEDLISTLPNDSFTSYRDISPRYPFSDDTSDGSSMSLNNSFASYPDEFSDHTSNASSESFLPNSTLAPEPFAFQGSRPFIDANTDITQNPARPDLVPQWLHHHLVLPAPLATGVSTDATVPRPQVGSKAITLAALSIRKRKPIYFCPITGCTSKGFTTGHGFKYHQRSHQNVRPFICPSCSRGFGSRSDLLRHQKRLKGACAGVGVYRRPNLID</sequence>
<dbReference type="GeneID" id="66069269"/>
<proteinExistence type="predicted"/>
<evidence type="ECO:0000313" key="4">
    <source>
        <dbReference type="Proteomes" id="UP001049176"/>
    </source>
</evidence>
<dbReference type="Gene3D" id="3.30.160.60">
    <property type="entry name" value="Classic Zinc Finger"/>
    <property type="match status" value="1"/>
</dbReference>
<keyword evidence="1" id="KW-0862">Zinc</keyword>
<name>A0A9P7V0R6_9AGAR</name>
<dbReference type="KEGG" id="more:E1B28_000193"/>
<gene>
    <name evidence="3" type="ORF">E1B28_000193</name>
</gene>
<organism evidence="3 4">
    <name type="scientific">Marasmius oreades</name>
    <name type="common">fairy-ring Marasmius</name>
    <dbReference type="NCBI Taxonomy" id="181124"/>
    <lineage>
        <taxon>Eukaryota</taxon>
        <taxon>Fungi</taxon>
        <taxon>Dikarya</taxon>
        <taxon>Basidiomycota</taxon>
        <taxon>Agaricomycotina</taxon>
        <taxon>Agaricomycetes</taxon>
        <taxon>Agaricomycetidae</taxon>
        <taxon>Agaricales</taxon>
        <taxon>Marasmiineae</taxon>
        <taxon>Marasmiaceae</taxon>
        <taxon>Marasmius</taxon>
    </lineage>
</organism>
<dbReference type="InterPro" id="IPR036236">
    <property type="entry name" value="Znf_C2H2_sf"/>
</dbReference>
<comment type="caution">
    <text evidence="3">The sequence shown here is derived from an EMBL/GenBank/DDBJ whole genome shotgun (WGS) entry which is preliminary data.</text>
</comment>
<dbReference type="Proteomes" id="UP001049176">
    <property type="component" value="Chromosome 1"/>
</dbReference>
<dbReference type="SUPFAM" id="SSF57667">
    <property type="entry name" value="beta-beta-alpha zinc fingers"/>
    <property type="match status" value="1"/>
</dbReference>
<dbReference type="EMBL" id="CM032181">
    <property type="protein sequence ID" value="KAG7098226.1"/>
    <property type="molecule type" value="Genomic_DNA"/>
</dbReference>
<keyword evidence="1" id="KW-0863">Zinc-finger</keyword>
<keyword evidence="1" id="KW-0479">Metal-binding</keyword>
<evidence type="ECO:0000256" key="1">
    <source>
        <dbReference type="PROSITE-ProRule" id="PRU00042"/>
    </source>
</evidence>
<reference evidence="3" key="1">
    <citation type="journal article" date="2021" name="Genome Biol. Evol.">
        <title>The assembled and annotated genome of the fairy-ring fungus Marasmius oreades.</title>
        <authorList>
            <person name="Hiltunen M."/>
            <person name="Ament-Velasquez S.L."/>
            <person name="Johannesson H."/>
        </authorList>
    </citation>
    <scope>NUCLEOTIDE SEQUENCE</scope>
    <source>
        <strain evidence="3">03SP1</strain>
    </source>
</reference>
<dbReference type="PROSITE" id="PS50157">
    <property type="entry name" value="ZINC_FINGER_C2H2_2"/>
    <property type="match status" value="2"/>
</dbReference>
<dbReference type="GO" id="GO:0008270">
    <property type="term" value="F:zinc ion binding"/>
    <property type="evidence" value="ECO:0007669"/>
    <property type="project" value="UniProtKB-KW"/>
</dbReference>
<keyword evidence="4" id="KW-1185">Reference proteome</keyword>
<dbReference type="AlphaFoldDB" id="A0A9P7V0R6"/>
<dbReference type="RefSeq" id="XP_043014696.1">
    <property type="nucleotide sequence ID" value="XM_043145996.1"/>
</dbReference>
<evidence type="ECO:0000313" key="3">
    <source>
        <dbReference type="EMBL" id="KAG7098226.1"/>
    </source>
</evidence>
<feature type="domain" description="C2H2-type" evidence="2">
    <location>
        <begin position="251"/>
        <end position="281"/>
    </location>
</feature>
<feature type="domain" description="C2H2-type" evidence="2">
    <location>
        <begin position="282"/>
        <end position="302"/>
    </location>
</feature>
<dbReference type="SMART" id="SM00355">
    <property type="entry name" value="ZnF_C2H2"/>
    <property type="match status" value="2"/>
</dbReference>
<dbReference type="OrthoDB" id="3437960at2759"/>
<accession>A0A9P7V0R6</accession>